<organism evidence="6">
    <name type="scientific">mine drainage metagenome</name>
    <dbReference type="NCBI Taxonomy" id="410659"/>
    <lineage>
        <taxon>unclassified sequences</taxon>
        <taxon>metagenomes</taxon>
        <taxon>ecological metagenomes</taxon>
    </lineage>
</organism>
<reference evidence="6" key="1">
    <citation type="submission" date="2013-08" db="EMBL/GenBank/DDBJ databases">
        <authorList>
            <person name="Mendez C."/>
            <person name="Richter M."/>
            <person name="Ferrer M."/>
            <person name="Sanchez J."/>
        </authorList>
    </citation>
    <scope>NUCLEOTIDE SEQUENCE</scope>
</reference>
<dbReference type="PANTHER" id="PTHR42794">
    <property type="entry name" value="HEMIN IMPORT ATP-BINDING PROTEIN HMUV"/>
    <property type="match status" value="1"/>
</dbReference>
<name>T1ASR0_9ZZZZ</name>
<dbReference type="CDD" id="cd03214">
    <property type="entry name" value="ABC_Iron-Siderophores_B12_Hemin"/>
    <property type="match status" value="1"/>
</dbReference>
<protein>
    <submittedName>
        <fullName evidence="6">Iron compound ABC transporter ATP binding protein</fullName>
    </submittedName>
</protein>
<evidence type="ECO:0000259" key="5">
    <source>
        <dbReference type="PROSITE" id="PS50893"/>
    </source>
</evidence>
<dbReference type="InterPro" id="IPR003439">
    <property type="entry name" value="ABC_transporter-like_ATP-bd"/>
</dbReference>
<dbReference type="SMART" id="SM00382">
    <property type="entry name" value="AAA"/>
    <property type="match status" value="1"/>
</dbReference>
<dbReference type="InterPro" id="IPR017871">
    <property type="entry name" value="ABC_transporter-like_CS"/>
</dbReference>
<dbReference type="GO" id="GO:0016887">
    <property type="term" value="F:ATP hydrolysis activity"/>
    <property type="evidence" value="ECO:0007669"/>
    <property type="project" value="InterPro"/>
</dbReference>
<dbReference type="Pfam" id="PF00005">
    <property type="entry name" value="ABC_tran"/>
    <property type="match status" value="1"/>
</dbReference>
<dbReference type="PANTHER" id="PTHR42794:SF2">
    <property type="entry name" value="ABC TRANSPORTER ATP-BINDING PROTEIN"/>
    <property type="match status" value="1"/>
</dbReference>
<dbReference type="EMBL" id="AUZY01004430">
    <property type="protein sequence ID" value="EQD63581.1"/>
    <property type="molecule type" value="Genomic_DNA"/>
</dbReference>
<dbReference type="InterPro" id="IPR003593">
    <property type="entry name" value="AAA+_ATPase"/>
</dbReference>
<feature type="region of interest" description="Disordered" evidence="4">
    <location>
        <begin position="395"/>
        <end position="414"/>
    </location>
</feature>
<dbReference type="AlphaFoldDB" id="T1ASR0"/>
<keyword evidence="3" id="KW-0067">ATP-binding</keyword>
<gene>
    <name evidence="6" type="ORF">B1B_06974</name>
</gene>
<dbReference type="SUPFAM" id="SSF52540">
    <property type="entry name" value="P-loop containing nucleoside triphosphate hydrolases"/>
    <property type="match status" value="1"/>
</dbReference>
<sequence>MIAVGSSPLPLRFERLSASYGARPALRDIELTVRAGEFVALAGPNGSGKTTLLRTVLGFVTPTAGRVELFGDRVVDLSVRERARRVAWLPQEESPRDDVRLLDYVMYGRYALHGTLEGDSAEDYELARSILDQVGLADRANDGILSISGGERQRAVLGRALAQTTPLLLLDEPTSHLDIGHQLDLLARVRDLSHRRGVTVVAALHDLNLAARFADRIVVLSRGRAVADGPPQEVLSEELLVRVWGVVADLRREPRTGMPYLIPHRLALAVETPRGSHFGPVHVVGGGGAAAPYLRVLADEGYSLSVGALHLLDSDAEVAETLLLTVPIEAPFAPLGPEVRGRHRALLEAAKAIVVAPFAVGPSNLANLEDLVPFAARTPTFLVRVPPTRRARFHGRIPREPHLRAPTNRGGDAR</sequence>
<reference evidence="6" key="2">
    <citation type="journal article" date="2014" name="ISME J.">
        <title>Microbial stratification in low pH oxic and suboxic macroscopic growths along an acid mine drainage.</title>
        <authorList>
            <person name="Mendez-Garcia C."/>
            <person name="Mesa V."/>
            <person name="Sprenger R.R."/>
            <person name="Richter M."/>
            <person name="Diez M.S."/>
            <person name="Solano J."/>
            <person name="Bargiela R."/>
            <person name="Golyshina O.V."/>
            <person name="Manteca A."/>
            <person name="Ramos J.L."/>
            <person name="Gallego J.R."/>
            <person name="Llorente I."/>
            <person name="Martins Dos Santos V.A."/>
            <person name="Jensen O.N."/>
            <person name="Pelaez A.I."/>
            <person name="Sanchez J."/>
            <person name="Ferrer M."/>
        </authorList>
    </citation>
    <scope>NUCLEOTIDE SEQUENCE</scope>
</reference>
<dbReference type="InterPro" id="IPR027417">
    <property type="entry name" value="P-loop_NTPase"/>
</dbReference>
<evidence type="ECO:0000256" key="1">
    <source>
        <dbReference type="ARBA" id="ARBA00022448"/>
    </source>
</evidence>
<accession>T1ASR0</accession>
<dbReference type="PROSITE" id="PS00211">
    <property type="entry name" value="ABC_TRANSPORTER_1"/>
    <property type="match status" value="1"/>
</dbReference>
<keyword evidence="1" id="KW-0813">Transport</keyword>
<dbReference type="Gene3D" id="3.40.50.300">
    <property type="entry name" value="P-loop containing nucleotide triphosphate hydrolases"/>
    <property type="match status" value="1"/>
</dbReference>
<evidence type="ECO:0000256" key="2">
    <source>
        <dbReference type="ARBA" id="ARBA00022741"/>
    </source>
</evidence>
<feature type="domain" description="ABC transporter" evidence="5">
    <location>
        <begin position="11"/>
        <end position="247"/>
    </location>
</feature>
<dbReference type="GO" id="GO:0005524">
    <property type="term" value="F:ATP binding"/>
    <property type="evidence" value="ECO:0007669"/>
    <property type="project" value="UniProtKB-KW"/>
</dbReference>
<dbReference type="PROSITE" id="PS50893">
    <property type="entry name" value="ABC_TRANSPORTER_2"/>
    <property type="match status" value="1"/>
</dbReference>
<dbReference type="FunFam" id="3.40.50.300:FF:000134">
    <property type="entry name" value="Iron-enterobactin ABC transporter ATP-binding protein"/>
    <property type="match status" value="1"/>
</dbReference>
<evidence type="ECO:0000313" key="6">
    <source>
        <dbReference type="EMBL" id="EQD63581.1"/>
    </source>
</evidence>
<evidence type="ECO:0000256" key="3">
    <source>
        <dbReference type="ARBA" id="ARBA00022840"/>
    </source>
</evidence>
<keyword evidence="2" id="KW-0547">Nucleotide-binding</keyword>
<evidence type="ECO:0000256" key="4">
    <source>
        <dbReference type="SAM" id="MobiDB-lite"/>
    </source>
</evidence>
<proteinExistence type="predicted"/>
<comment type="caution">
    <text evidence="6">The sequence shown here is derived from an EMBL/GenBank/DDBJ whole genome shotgun (WGS) entry which is preliminary data.</text>
</comment>